<reference evidence="5 6" key="1">
    <citation type="submission" date="2019-07" db="EMBL/GenBank/DDBJ databases">
        <title>Whole genome shotgun sequence of Acetobacter oeni NBRC 105207.</title>
        <authorList>
            <person name="Hosoyama A."/>
            <person name="Uohara A."/>
            <person name="Ohji S."/>
            <person name="Ichikawa N."/>
        </authorList>
    </citation>
    <scope>NUCLEOTIDE SEQUENCE [LARGE SCALE GENOMIC DNA]</scope>
    <source>
        <strain evidence="5 6">NBRC 105207</strain>
    </source>
</reference>
<dbReference type="EMBL" id="BJYG01000021">
    <property type="protein sequence ID" value="GEN63509.1"/>
    <property type="molecule type" value="Genomic_DNA"/>
</dbReference>
<dbReference type="SUPFAM" id="SSF47203">
    <property type="entry name" value="Acyl-CoA dehydrogenase C-terminal domain-like"/>
    <property type="match status" value="1"/>
</dbReference>
<dbReference type="InterPro" id="IPR036250">
    <property type="entry name" value="AcylCo_DH-like_C"/>
</dbReference>
<comment type="caution">
    <text evidence="5">The sequence shown here is derived from an EMBL/GenBank/DDBJ whole genome shotgun (WGS) entry which is preliminary data.</text>
</comment>
<dbReference type="Pfam" id="PF08028">
    <property type="entry name" value="Acyl-CoA_dh_2"/>
    <property type="match status" value="1"/>
</dbReference>
<dbReference type="AlphaFoldDB" id="A0A511XKP0"/>
<proteinExistence type="predicted"/>
<keyword evidence="2" id="KW-0560">Oxidoreductase</keyword>
<gene>
    <name evidence="5" type="ORF">AOE01nite_17330</name>
</gene>
<evidence type="ECO:0000259" key="3">
    <source>
        <dbReference type="Pfam" id="PF02770"/>
    </source>
</evidence>
<protein>
    <submittedName>
        <fullName evidence="5">Acyl-CoA dehydrogenase</fullName>
    </submittedName>
</protein>
<dbReference type="Proteomes" id="UP000321746">
    <property type="component" value="Unassembled WGS sequence"/>
</dbReference>
<dbReference type="Gene3D" id="2.40.110.10">
    <property type="entry name" value="Butyryl-CoA Dehydrogenase, subunit A, domain 2"/>
    <property type="match status" value="1"/>
</dbReference>
<evidence type="ECO:0000256" key="1">
    <source>
        <dbReference type="ARBA" id="ARBA00022630"/>
    </source>
</evidence>
<name>A0A511XKP0_9PROT</name>
<organism evidence="5 6">
    <name type="scientific">Acetobacter oeni</name>
    <dbReference type="NCBI Taxonomy" id="304077"/>
    <lineage>
        <taxon>Bacteria</taxon>
        <taxon>Pseudomonadati</taxon>
        <taxon>Pseudomonadota</taxon>
        <taxon>Alphaproteobacteria</taxon>
        <taxon>Acetobacterales</taxon>
        <taxon>Acetobacteraceae</taxon>
        <taxon>Acetobacter</taxon>
    </lineage>
</organism>
<keyword evidence="6" id="KW-1185">Reference proteome</keyword>
<sequence length="338" mass="35644">MPVRLQAGGYGASLSVAQNIVGLLAQSDPVAALLLVNHYMVHASIAARDNWPEPLARRLEEQAVSRPGLINALLAEPDLGSASQGGSPGTVATATGDGWRLNGRKAYVTGIPGLSELVVRARTDEPEPRVGLFVVSAGADGVTTVPNWDHIGMRASASHEVILRDVIVPYEDTTTLFHGDAKAASGSVLMHWNCGLLGALYDGVVRSALAWTIDFLRTRIPSNLGKPLATLPFMQDAAGRVSLTLATNNLLLRAYASDVLTGNAVTISSDAAVIKTEVVDKAADLTMQLLAIAGNAGLSARNTLERCHRDALCGRIHAPHAELVRRRAGQTVLLTPPL</sequence>
<feature type="domain" description="Acyl-CoA oxidase/dehydrogenase middle" evidence="3">
    <location>
        <begin position="74"/>
        <end position="166"/>
    </location>
</feature>
<dbReference type="PANTHER" id="PTHR43831">
    <property type="entry name" value="ISOBUTYRYL-COA DEHYDROGENASE"/>
    <property type="match status" value="1"/>
</dbReference>
<evidence type="ECO:0000259" key="4">
    <source>
        <dbReference type="Pfam" id="PF08028"/>
    </source>
</evidence>
<dbReference type="Gene3D" id="1.20.140.10">
    <property type="entry name" value="Butyryl-CoA Dehydrogenase, subunit A, domain 3"/>
    <property type="match status" value="1"/>
</dbReference>
<evidence type="ECO:0000313" key="5">
    <source>
        <dbReference type="EMBL" id="GEN63509.1"/>
    </source>
</evidence>
<feature type="domain" description="Acyl-CoA dehydrogenase C-terminal" evidence="4">
    <location>
        <begin position="203"/>
        <end position="320"/>
    </location>
</feature>
<dbReference type="InterPro" id="IPR013107">
    <property type="entry name" value="Acyl-CoA_DH_C"/>
</dbReference>
<dbReference type="SUPFAM" id="SSF56645">
    <property type="entry name" value="Acyl-CoA dehydrogenase NM domain-like"/>
    <property type="match status" value="1"/>
</dbReference>
<evidence type="ECO:0000313" key="6">
    <source>
        <dbReference type="Proteomes" id="UP000321746"/>
    </source>
</evidence>
<dbReference type="InterPro" id="IPR052547">
    <property type="entry name" value="Mito_Isobutyryl-CoADH"/>
</dbReference>
<dbReference type="GO" id="GO:0016627">
    <property type="term" value="F:oxidoreductase activity, acting on the CH-CH group of donors"/>
    <property type="evidence" value="ECO:0007669"/>
    <property type="project" value="InterPro"/>
</dbReference>
<dbReference type="InterPro" id="IPR009100">
    <property type="entry name" value="AcylCoA_DH/oxidase_NM_dom_sf"/>
</dbReference>
<dbReference type="InterPro" id="IPR006091">
    <property type="entry name" value="Acyl-CoA_Oxase/DH_mid-dom"/>
</dbReference>
<keyword evidence="1" id="KW-0285">Flavoprotein</keyword>
<accession>A0A511XKP0</accession>
<evidence type="ECO:0000256" key="2">
    <source>
        <dbReference type="ARBA" id="ARBA00023002"/>
    </source>
</evidence>
<dbReference type="Pfam" id="PF02770">
    <property type="entry name" value="Acyl-CoA_dh_M"/>
    <property type="match status" value="1"/>
</dbReference>
<dbReference type="InterPro" id="IPR046373">
    <property type="entry name" value="Acyl-CoA_Oxase/DH_mid-dom_sf"/>
</dbReference>
<dbReference type="PANTHER" id="PTHR43831:SF1">
    <property type="entry name" value="ISOBUTYRYL-COA DEHYDROGENASE, MITOCHONDRIAL"/>
    <property type="match status" value="1"/>
</dbReference>